<dbReference type="SMR" id="A0A8T3APL5"/>
<name>A0A8T3APL5_DENNO</name>
<feature type="compositionally biased region" description="Low complexity" evidence="1">
    <location>
        <begin position="34"/>
        <end position="45"/>
    </location>
</feature>
<comment type="caution">
    <text evidence="2">The sequence shown here is derived from an EMBL/GenBank/DDBJ whole genome shotgun (WGS) entry which is preliminary data.</text>
</comment>
<sequence>MSSPPLFISQINSNLLTIQHRLQSTLHYSQEMDSSPCSSSSSNSSVNEGGGGEKEVIMEVSDGYFTPTSPERRILASVDCPPAPKKPRVCRRRVVRLFSYMHRNKLVHDLGLVMFKEIRCLQKRKKTDRGRQGIAK</sequence>
<dbReference type="OrthoDB" id="10405103at2759"/>
<keyword evidence="3" id="KW-1185">Reference proteome</keyword>
<evidence type="ECO:0000313" key="2">
    <source>
        <dbReference type="EMBL" id="KAI0498319.1"/>
    </source>
</evidence>
<accession>A0A8T3APL5</accession>
<reference evidence="2" key="1">
    <citation type="journal article" date="2022" name="Front. Genet.">
        <title>Chromosome-Scale Assembly of the Dendrobium nobile Genome Provides Insights Into the Molecular Mechanism of the Biosynthesis of the Medicinal Active Ingredient of Dendrobium.</title>
        <authorList>
            <person name="Xu Q."/>
            <person name="Niu S.-C."/>
            <person name="Li K.-L."/>
            <person name="Zheng P.-J."/>
            <person name="Zhang X.-J."/>
            <person name="Jia Y."/>
            <person name="Liu Y."/>
            <person name="Niu Y.-X."/>
            <person name="Yu L.-H."/>
            <person name="Chen D.-F."/>
            <person name="Zhang G.-Q."/>
        </authorList>
    </citation>
    <scope>NUCLEOTIDE SEQUENCE</scope>
    <source>
        <tissue evidence="2">Leaf</tissue>
    </source>
</reference>
<protein>
    <submittedName>
        <fullName evidence="2">Uncharacterized protein</fullName>
    </submittedName>
</protein>
<evidence type="ECO:0000256" key="1">
    <source>
        <dbReference type="SAM" id="MobiDB-lite"/>
    </source>
</evidence>
<dbReference type="EMBL" id="JAGYWB010000015">
    <property type="protein sequence ID" value="KAI0498319.1"/>
    <property type="molecule type" value="Genomic_DNA"/>
</dbReference>
<evidence type="ECO:0000313" key="3">
    <source>
        <dbReference type="Proteomes" id="UP000829196"/>
    </source>
</evidence>
<gene>
    <name evidence="2" type="ORF">KFK09_021560</name>
</gene>
<organism evidence="2 3">
    <name type="scientific">Dendrobium nobile</name>
    <name type="common">Orchid</name>
    <dbReference type="NCBI Taxonomy" id="94219"/>
    <lineage>
        <taxon>Eukaryota</taxon>
        <taxon>Viridiplantae</taxon>
        <taxon>Streptophyta</taxon>
        <taxon>Embryophyta</taxon>
        <taxon>Tracheophyta</taxon>
        <taxon>Spermatophyta</taxon>
        <taxon>Magnoliopsida</taxon>
        <taxon>Liliopsida</taxon>
        <taxon>Asparagales</taxon>
        <taxon>Orchidaceae</taxon>
        <taxon>Epidendroideae</taxon>
        <taxon>Malaxideae</taxon>
        <taxon>Dendrobiinae</taxon>
        <taxon>Dendrobium</taxon>
    </lineage>
</organism>
<feature type="region of interest" description="Disordered" evidence="1">
    <location>
        <begin position="29"/>
        <end position="68"/>
    </location>
</feature>
<proteinExistence type="predicted"/>
<dbReference type="Proteomes" id="UP000829196">
    <property type="component" value="Unassembled WGS sequence"/>
</dbReference>
<dbReference type="AlphaFoldDB" id="A0A8T3APL5"/>